<comment type="caution">
    <text evidence="2">The sequence shown here is derived from an EMBL/GenBank/DDBJ whole genome shotgun (WGS) entry which is preliminary data.</text>
</comment>
<keyword evidence="3" id="KW-1185">Reference proteome</keyword>
<dbReference type="CDD" id="cd21107">
    <property type="entry name" value="RsiG"/>
    <property type="match status" value="1"/>
</dbReference>
<proteinExistence type="predicted"/>
<dbReference type="RefSeq" id="WP_380579140.1">
    <property type="nucleotide sequence ID" value="NZ_JBHSQJ010000007.1"/>
</dbReference>
<gene>
    <name evidence="2" type="ORF">ACFP3V_02420</name>
</gene>
<dbReference type="Proteomes" id="UP001596174">
    <property type="component" value="Unassembled WGS sequence"/>
</dbReference>
<evidence type="ECO:0000313" key="2">
    <source>
        <dbReference type="EMBL" id="MFC5906076.1"/>
    </source>
</evidence>
<name>A0ABW1FUK0_9ACTN</name>
<protein>
    <submittedName>
        <fullName evidence="2">ABC transporter substrate-binding protein</fullName>
    </submittedName>
</protein>
<organism evidence="2 3">
    <name type="scientific">Streptacidiphilus monticola</name>
    <dbReference type="NCBI Taxonomy" id="2161674"/>
    <lineage>
        <taxon>Bacteria</taxon>
        <taxon>Bacillati</taxon>
        <taxon>Actinomycetota</taxon>
        <taxon>Actinomycetes</taxon>
        <taxon>Kitasatosporales</taxon>
        <taxon>Streptomycetaceae</taxon>
        <taxon>Streptacidiphilus</taxon>
    </lineage>
</organism>
<accession>A0ABW1FUK0</accession>
<evidence type="ECO:0000313" key="3">
    <source>
        <dbReference type="Proteomes" id="UP001596174"/>
    </source>
</evidence>
<feature type="domain" description="RsiG-like" evidence="1">
    <location>
        <begin position="3"/>
        <end position="68"/>
    </location>
</feature>
<dbReference type="InterPro" id="IPR049575">
    <property type="entry name" value="RsiG-like"/>
</dbReference>
<reference evidence="3" key="1">
    <citation type="journal article" date="2019" name="Int. J. Syst. Evol. Microbiol.">
        <title>The Global Catalogue of Microorganisms (GCM) 10K type strain sequencing project: providing services to taxonomists for standard genome sequencing and annotation.</title>
        <authorList>
            <consortium name="The Broad Institute Genomics Platform"/>
            <consortium name="The Broad Institute Genome Sequencing Center for Infectious Disease"/>
            <person name="Wu L."/>
            <person name="Ma J."/>
        </authorList>
    </citation>
    <scope>NUCLEOTIDE SEQUENCE [LARGE SCALE GENOMIC DNA]</scope>
    <source>
        <strain evidence="3">JCM 4816</strain>
    </source>
</reference>
<evidence type="ECO:0000259" key="1">
    <source>
        <dbReference type="Pfam" id="PF22802"/>
    </source>
</evidence>
<dbReference type="EMBL" id="JBHSQJ010000007">
    <property type="protein sequence ID" value="MFC5906076.1"/>
    <property type="molecule type" value="Genomic_DNA"/>
</dbReference>
<sequence length="167" mass="18600">MAPTDEFAALSLGALRILRRQAQEAEADLSYLRRLLQGRVDILRAELARRSGSVPPPDTLLQQLPEILADGPSAVRRPARHLTLNTPRTEEYQALADEIMADIGLADLRTQSDEQLHAACIRLTAHERTISLRRSELQRTVDGCSTEITRRYREGEAHVDDLLTGGP</sequence>
<dbReference type="Pfam" id="PF22802">
    <property type="entry name" value="RsiG"/>
    <property type="match status" value="1"/>
</dbReference>
<dbReference type="InterPro" id="IPR055209">
    <property type="entry name" value="RsiG-like_dom"/>
</dbReference>